<keyword evidence="2" id="KW-1185">Reference proteome</keyword>
<organism evidence="1 2">
    <name type="scientific">Kitasatospora xanthocidica</name>
    <dbReference type="NCBI Taxonomy" id="83382"/>
    <lineage>
        <taxon>Bacteria</taxon>
        <taxon>Bacillati</taxon>
        <taxon>Actinomycetota</taxon>
        <taxon>Actinomycetes</taxon>
        <taxon>Kitasatosporales</taxon>
        <taxon>Streptomycetaceae</taxon>
        <taxon>Kitasatospora</taxon>
    </lineage>
</organism>
<accession>A0A372ZJ96</accession>
<dbReference type="EMBL" id="QVIG01000003">
    <property type="protein sequence ID" value="RGD55592.1"/>
    <property type="molecule type" value="Genomic_DNA"/>
</dbReference>
<dbReference type="Pfam" id="PF19827">
    <property type="entry name" value="DUF6308"/>
    <property type="match status" value="1"/>
</dbReference>
<dbReference type="AlphaFoldDB" id="A0A372ZJ96"/>
<reference evidence="1 2" key="1">
    <citation type="submission" date="2018-08" db="EMBL/GenBank/DDBJ databases">
        <title>Diversity &amp; Physiological Properties of Lignin-Decomposing Actinobacteria from Soil.</title>
        <authorList>
            <person name="Roh S.G."/>
            <person name="Kim S.B."/>
        </authorList>
    </citation>
    <scope>NUCLEOTIDE SEQUENCE [LARGE SCALE GENOMIC DNA]</scope>
    <source>
        <strain evidence="1 2">MMS17-GH009</strain>
    </source>
</reference>
<evidence type="ECO:0000313" key="1">
    <source>
        <dbReference type="EMBL" id="RGD55592.1"/>
    </source>
</evidence>
<protein>
    <submittedName>
        <fullName evidence="1">Uncharacterized protein</fullName>
    </submittedName>
</protein>
<sequence>MTALWIPPVYGDTGASVRLLRDYFTRRRAKGDHYYTGAHFERLAGGGDRPETADAFTADDLLAITMLSVSVEPHGAVELLTDPDGHWGRLLSAIPRDARLEDPASAPLIAPGGPAAELWDRLANPRAAYPGKPDGVGPVVAGKLLARKRPHLIPVYDIRVKALFRRPKVDTTFWSALADALRADGGAFRARLAELRTEAGIGEDIGVLRVLDVIAWMHQGEAGQATG</sequence>
<dbReference type="Proteomes" id="UP000263377">
    <property type="component" value="Unassembled WGS sequence"/>
</dbReference>
<dbReference type="InterPro" id="IPR046275">
    <property type="entry name" value="DUF6308"/>
</dbReference>
<proteinExistence type="predicted"/>
<gene>
    <name evidence="1" type="ORF">DR950_40320</name>
</gene>
<evidence type="ECO:0000313" key="2">
    <source>
        <dbReference type="Proteomes" id="UP000263377"/>
    </source>
</evidence>
<dbReference type="RefSeq" id="WP_117492929.1">
    <property type="nucleotide sequence ID" value="NZ_QVIG01000003.1"/>
</dbReference>
<comment type="caution">
    <text evidence="1">The sequence shown here is derived from an EMBL/GenBank/DDBJ whole genome shotgun (WGS) entry which is preliminary data.</text>
</comment>
<name>A0A372ZJ96_9ACTN</name>